<feature type="compositionally biased region" description="Basic and acidic residues" evidence="2">
    <location>
        <begin position="649"/>
        <end position="662"/>
    </location>
</feature>
<dbReference type="EMBL" id="CAXLJM020000111">
    <property type="protein sequence ID" value="CAL8136322.1"/>
    <property type="molecule type" value="Genomic_DNA"/>
</dbReference>
<feature type="coiled-coil region" evidence="1">
    <location>
        <begin position="447"/>
        <end position="481"/>
    </location>
</feature>
<organism evidence="3 4">
    <name type="scientific">Orchesella dallaii</name>
    <dbReference type="NCBI Taxonomy" id="48710"/>
    <lineage>
        <taxon>Eukaryota</taxon>
        <taxon>Metazoa</taxon>
        <taxon>Ecdysozoa</taxon>
        <taxon>Arthropoda</taxon>
        <taxon>Hexapoda</taxon>
        <taxon>Collembola</taxon>
        <taxon>Entomobryomorpha</taxon>
        <taxon>Entomobryoidea</taxon>
        <taxon>Orchesellidae</taxon>
        <taxon>Orchesellinae</taxon>
        <taxon>Orchesella</taxon>
    </lineage>
</organism>
<evidence type="ECO:0000313" key="4">
    <source>
        <dbReference type="Proteomes" id="UP001642540"/>
    </source>
</evidence>
<feature type="compositionally biased region" description="Basic and acidic residues" evidence="2">
    <location>
        <begin position="324"/>
        <end position="338"/>
    </location>
</feature>
<feature type="compositionally biased region" description="Pro residues" evidence="2">
    <location>
        <begin position="346"/>
        <end position="355"/>
    </location>
</feature>
<evidence type="ECO:0000256" key="2">
    <source>
        <dbReference type="SAM" id="MobiDB-lite"/>
    </source>
</evidence>
<gene>
    <name evidence="3" type="ORF">ODALV1_LOCUS26387</name>
</gene>
<evidence type="ECO:0000256" key="1">
    <source>
        <dbReference type="SAM" id="Coils"/>
    </source>
</evidence>
<dbReference type="InterPro" id="IPR027417">
    <property type="entry name" value="P-loop_NTPase"/>
</dbReference>
<protein>
    <recommendedName>
        <fullName evidence="5">GB1/RHD3-type G domain-containing protein</fullName>
    </recommendedName>
</protein>
<keyword evidence="1" id="KW-0175">Coiled coil</keyword>
<feature type="region of interest" description="Disordered" evidence="2">
    <location>
        <begin position="324"/>
        <end position="380"/>
    </location>
</feature>
<evidence type="ECO:0000313" key="3">
    <source>
        <dbReference type="EMBL" id="CAL8136322.1"/>
    </source>
</evidence>
<dbReference type="PANTHER" id="PTHR10751">
    <property type="entry name" value="GUANYLATE BINDING PROTEIN"/>
    <property type="match status" value="1"/>
</dbReference>
<comment type="caution">
    <text evidence="3">The sequence shown here is derived from an EMBL/GenBank/DDBJ whole genome shotgun (WGS) entry which is preliminary data.</text>
</comment>
<proteinExistence type="predicted"/>
<name>A0ABP1RVA3_9HEXA</name>
<reference evidence="3 4" key="1">
    <citation type="submission" date="2024-08" db="EMBL/GenBank/DDBJ databases">
        <authorList>
            <person name="Cucini C."/>
            <person name="Frati F."/>
        </authorList>
    </citation>
    <scope>NUCLEOTIDE SEQUENCE [LARGE SCALE GENOMIC DNA]</scope>
</reference>
<sequence length="662" mass="75156">MALETPAKLLPLLEKGKEDKKSSKSVKFYKENLDSVLTQVGTLPVSIISVVGPDVPASFLLLCYLINHLQTEEEEPSQSTPINWGEETNPPKHITGSWILNRPIFIRNSAILLLYSHSSEQDFLSEDSIMNALVGLDLRLSSLTIITSMDKLSLEFLSKVATFIKYGKEGEESPQISFEELAFFIPNWNLVSRFPLGKEGGQTLLQKMLSVSPPEVEDAIFKYFSSVHSHLAPKLGESFDNPEPEFIASLQTFVSGLVSSDESLEKKVRTRKRITAIELKTMFETHLTKFNLQIEIEGNLEEAPNSPQTPKEYASKRAFFQKLTIEKEKQIPSKEKPTSSKKKYGAPPPPPPPPKNTSRFSKRPPSPPPPPRPRPAKLFEENPTQNNAIDLQNPASVQGMVKEGTKKYHAFMSSLIKNCGRDYPTETGLDKSHLKALKKTLESFPKEEEAEKKVAFEKKLTAQLERELSSLKQQHEEQRQLFLEELIAELVLKYKSRFEQESTGSWKQASKILISNLVADLKSTLEANHDEDDWALLQLESRLGKLEEKYEALKETDMVELSELTEMGIDFAVNDYKNGMEKYLGEKGNLQKSLEEMHEELKEKCLEELEETLGKEWDNDVEKKLELRLAVLYQEFEGRLRGKGNQQESKGKNSKEIVKLQI</sequence>
<dbReference type="Proteomes" id="UP001642540">
    <property type="component" value="Unassembled WGS sequence"/>
</dbReference>
<evidence type="ECO:0008006" key="5">
    <source>
        <dbReference type="Google" id="ProtNLM"/>
    </source>
</evidence>
<keyword evidence="4" id="KW-1185">Reference proteome</keyword>
<accession>A0ABP1RVA3</accession>
<feature type="region of interest" description="Disordered" evidence="2">
    <location>
        <begin position="643"/>
        <end position="662"/>
    </location>
</feature>
<dbReference type="Gene3D" id="3.40.50.300">
    <property type="entry name" value="P-loop containing nucleotide triphosphate hydrolases"/>
    <property type="match status" value="1"/>
</dbReference>
<feature type="compositionally biased region" description="Pro residues" evidence="2">
    <location>
        <begin position="364"/>
        <end position="373"/>
    </location>
</feature>
<feature type="coiled-coil region" evidence="1">
    <location>
        <begin position="580"/>
        <end position="611"/>
    </location>
</feature>